<organism evidence="7 8">
    <name type="scientific">Desulfovibrio desulfuricans</name>
    <dbReference type="NCBI Taxonomy" id="876"/>
    <lineage>
        <taxon>Bacteria</taxon>
        <taxon>Pseudomonadati</taxon>
        <taxon>Thermodesulfobacteriota</taxon>
        <taxon>Desulfovibrionia</taxon>
        <taxon>Desulfovibrionales</taxon>
        <taxon>Desulfovibrionaceae</taxon>
        <taxon>Desulfovibrio</taxon>
    </lineage>
</organism>
<feature type="domain" description="Major facilitator superfamily (MFS) profile" evidence="6">
    <location>
        <begin position="18"/>
        <end position="426"/>
    </location>
</feature>
<gene>
    <name evidence="7" type="ORF">DDIC_08685</name>
</gene>
<dbReference type="PANTHER" id="PTHR11662">
    <property type="entry name" value="SOLUTE CARRIER FAMILY 17"/>
    <property type="match status" value="1"/>
</dbReference>
<dbReference type="Gene3D" id="1.20.1250.20">
    <property type="entry name" value="MFS general substrate transporter like domains"/>
    <property type="match status" value="2"/>
</dbReference>
<protein>
    <submittedName>
        <fullName evidence="7">MFS transporter</fullName>
    </submittedName>
</protein>
<feature type="transmembrane region" description="Helical" evidence="5">
    <location>
        <begin position="336"/>
        <end position="360"/>
    </location>
</feature>
<evidence type="ECO:0000256" key="2">
    <source>
        <dbReference type="ARBA" id="ARBA00022692"/>
    </source>
</evidence>
<feature type="transmembrane region" description="Helical" evidence="5">
    <location>
        <begin position="372"/>
        <end position="397"/>
    </location>
</feature>
<feature type="transmembrane region" description="Helical" evidence="5">
    <location>
        <begin position="240"/>
        <end position="265"/>
    </location>
</feature>
<dbReference type="AlphaFoldDB" id="A0A4P7UIP0"/>
<comment type="subcellular location">
    <subcellularLocation>
        <location evidence="1">Membrane</location>
        <topology evidence="1">Multi-pass membrane protein</topology>
    </subcellularLocation>
</comment>
<keyword evidence="3 5" id="KW-1133">Transmembrane helix</keyword>
<dbReference type="InterPro" id="IPR011701">
    <property type="entry name" value="MFS"/>
</dbReference>
<feature type="transmembrane region" description="Helical" evidence="5">
    <location>
        <begin position="52"/>
        <end position="70"/>
    </location>
</feature>
<dbReference type="InterPro" id="IPR036259">
    <property type="entry name" value="MFS_trans_sf"/>
</dbReference>
<dbReference type="EMBL" id="CP036295">
    <property type="protein sequence ID" value="QCC85949.1"/>
    <property type="molecule type" value="Genomic_DNA"/>
</dbReference>
<dbReference type="InterPro" id="IPR050382">
    <property type="entry name" value="MFS_Na/Anion_cotransporter"/>
</dbReference>
<feature type="transmembrane region" description="Helical" evidence="5">
    <location>
        <begin position="310"/>
        <end position="330"/>
    </location>
</feature>
<proteinExistence type="predicted"/>
<dbReference type="PANTHER" id="PTHR11662:SF399">
    <property type="entry name" value="FI19708P1-RELATED"/>
    <property type="match status" value="1"/>
</dbReference>
<evidence type="ECO:0000256" key="4">
    <source>
        <dbReference type="ARBA" id="ARBA00023136"/>
    </source>
</evidence>
<reference evidence="7 8" key="1">
    <citation type="submission" date="2019-02" db="EMBL/GenBank/DDBJ databases">
        <title>Complete Genome Sequence of Desulfovibrio desulfuricans IC1, a Sulfonate Utilizing Anaerobe.</title>
        <authorList>
            <person name="Day L.A."/>
            <person name="De Leon K.B."/>
            <person name="Wall J.D."/>
        </authorList>
    </citation>
    <scope>NUCLEOTIDE SEQUENCE [LARGE SCALE GENOMIC DNA]</scope>
    <source>
        <strain evidence="7 8">IC1</strain>
    </source>
</reference>
<dbReference type="GO" id="GO:0016020">
    <property type="term" value="C:membrane"/>
    <property type="evidence" value="ECO:0007669"/>
    <property type="project" value="UniProtKB-SubCell"/>
</dbReference>
<evidence type="ECO:0000256" key="3">
    <source>
        <dbReference type="ARBA" id="ARBA00022989"/>
    </source>
</evidence>
<dbReference type="GO" id="GO:0022857">
    <property type="term" value="F:transmembrane transporter activity"/>
    <property type="evidence" value="ECO:0007669"/>
    <property type="project" value="InterPro"/>
</dbReference>
<name>A0A4P7UIP0_DESDE</name>
<dbReference type="PROSITE" id="PS50850">
    <property type="entry name" value="MFS"/>
    <property type="match status" value="1"/>
</dbReference>
<evidence type="ECO:0000256" key="5">
    <source>
        <dbReference type="SAM" id="Phobius"/>
    </source>
</evidence>
<dbReference type="Pfam" id="PF07690">
    <property type="entry name" value="MFS_1"/>
    <property type="match status" value="1"/>
</dbReference>
<evidence type="ECO:0000259" key="6">
    <source>
        <dbReference type="PROSITE" id="PS50850"/>
    </source>
</evidence>
<keyword evidence="2 5" id="KW-0812">Transmembrane</keyword>
<feature type="transmembrane region" description="Helical" evidence="5">
    <location>
        <begin position="172"/>
        <end position="191"/>
    </location>
</feature>
<feature type="transmembrane region" description="Helical" evidence="5">
    <location>
        <begin position="277"/>
        <end position="298"/>
    </location>
</feature>
<dbReference type="OrthoDB" id="5441967at2"/>
<dbReference type="InterPro" id="IPR020846">
    <property type="entry name" value="MFS_dom"/>
</dbReference>
<dbReference type="Proteomes" id="UP000297065">
    <property type="component" value="Chromosome"/>
</dbReference>
<feature type="transmembrane region" description="Helical" evidence="5">
    <location>
        <begin position="90"/>
        <end position="115"/>
    </location>
</feature>
<accession>A0A4P7UIP0</accession>
<keyword evidence="4 5" id="KW-0472">Membrane</keyword>
<feature type="transmembrane region" description="Helical" evidence="5">
    <location>
        <begin position="403"/>
        <end position="421"/>
    </location>
</feature>
<evidence type="ECO:0000313" key="8">
    <source>
        <dbReference type="Proteomes" id="UP000297065"/>
    </source>
</evidence>
<feature type="transmembrane region" description="Helical" evidence="5">
    <location>
        <begin position="14"/>
        <end position="31"/>
    </location>
</feature>
<sequence length="430" mass="47593">MAQAIDTVHAPSKIRWLLLGIVFMSCLVAYLDRVNLSVCATFIMEDMKFDRVQLGYAMSAFFAAYALTQIPGGILAERWGIRKNGAFAMFWWSLFTFLTPHAWGFASFVVVRFLFGLGEGPLYPNNGFFFAKWFSSKEKAIANSWMSAGTLLGPALGPPLTVFLVTHTSWHWAFYVFGFAGFIATALWWIYARDTPAEHPKINDAELLIITEQTNVQDAVSEASKKIKTPWGKFLKNHRFWAIGFQYMANNYITFLFMSWVPLYLQQSRGVSFTQMGALAGLPFLAAAISTVLTSILSDKLVRMGKSKKLTRSAFGFLGMSGCAVFLYFATQVDTVAQNIALLSLSYGFLGFNLTAAWAACQDIGGKYGGTVATWMNFWGTIAGVAAPILTALFVDWVGWENAFVISTGIVGSGALTWLIINPDKKLVED</sequence>
<dbReference type="SUPFAM" id="SSF103473">
    <property type="entry name" value="MFS general substrate transporter"/>
    <property type="match status" value="1"/>
</dbReference>
<evidence type="ECO:0000256" key="1">
    <source>
        <dbReference type="ARBA" id="ARBA00004141"/>
    </source>
</evidence>
<dbReference type="CDD" id="cd17319">
    <property type="entry name" value="MFS_ExuT_GudP_like"/>
    <property type="match status" value="1"/>
</dbReference>
<feature type="transmembrane region" description="Helical" evidence="5">
    <location>
        <begin position="145"/>
        <end position="166"/>
    </location>
</feature>
<evidence type="ECO:0000313" key="7">
    <source>
        <dbReference type="EMBL" id="QCC85949.1"/>
    </source>
</evidence>